<organism evidence="1 2">
    <name type="scientific">Salmonella phage Felix O1 (isolate Felix O1-VT1)</name>
    <name type="common">Bacteriophage Felix O1</name>
    <dbReference type="NCBI Taxonomy" id="1283336"/>
    <lineage>
        <taxon>Viruses</taxon>
        <taxon>Duplodnaviria</taxon>
        <taxon>Heunggongvirae</taxon>
        <taxon>Uroviricota</taxon>
        <taxon>Caudoviricetes</taxon>
        <taxon>Andersonviridae</taxon>
        <taxon>Ounavirinae</taxon>
        <taxon>Felixounavirus</taxon>
        <taxon>Felixounavirus felixO1</taxon>
    </lineage>
</organism>
<dbReference type="EMBL" id="AF320576">
    <property type="protein sequence ID" value="AAQ14744.1"/>
    <property type="molecule type" value="Genomic_DNA"/>
</dbReference>
<name>Q6KG57_BPFO1</name>
<protein>
    <submittedName>
        <fullName evidence="1">Uncharacterized protein</fullName>
    </submittedName>
</protein>
<keyword evidence="2" id="KW-1185">Reference proteome</keyword>
<dbReference type="Proteomes" id="UP000009070">
    <property type="component" value="Segment"/>
</dbReference>
<evidence type="ECO:0000313" key="1">
    <source>
        <dbReference type="EMBL" id="AAQ14744.1"/>
    </source>
</evidence>
<evidence type="ECO:0000313" key="2">
    <source>
        <dbReference type="Proteomes" id="UP000009070"/>
    </source>
</evidence>
<organismHost>
    <name type="scientific">Salmonella</name>
    <dbReference type="NCBI Taxonomy" id="590"/>
</organismHost>
<sequence length="59" mass="7298">MDDTCRHCKVTFKYLFVWIVEAFFKLVKCKLVVVWKTFYTDFYCDCCCNLTRQFFFSCY</sequence>
<proteinExistence type="predicted"/>
<reference evidence="1 2" key="1">
    <citation type="submission" date="2000-11" db="EMBL/GenBank/DDBJ databases">
        <title>Bacteriophage Felix O1: Genetic Characterization.</title>
        <authorList>
            <person name="Sriranganathan N."/>
            <person name="Whichard J.M."/>
            <person name="Pierson F.W."/>
            <person name="Kapur V."/>
            <person name="Weigt L.A."/>
        </authorList>
    </citation>
    <scope>NUCLEOTIDE SEQUENCE [LARGE SCALE GENOMIC DNA]</scope>
    <source>
        <strain evidence="1">Felix O1-VT1</strain>
    </source>
</reference>
<accession>Q6KG57</accession>